<dbReference type="SMART" id="SM00181">
    <property type="entry name" value="EGF"/>
    <property type="match status" value="7"/>
</dbReference>
<dbReference type="InterPro" id="IPR013098">
    <property type="entry name" value="Ig_I-set"/>
</dbReference>
<dbReference type="OMA" id="CTEDECA"/>
<dbReference type="PROSITE" id="PS50026">
    <property type="entry name" value="EGF_3"/>
    <property type="match status" value="4"/>
</dbReference>
<dbReference type="RefSeq" id="XP_009028556.1">
    <property type="nucleotide sequence ID" value="XM_009030308.1"/>
</dbReference>
<dbReference type="FunFam" id="2.20.100.10:FF:000067">
    <property type="entry name" value="Hemicentin 1"/>
    <property type="match status" value="1"/>
</dbReference>
<evidence type="ECO:0000256" key="6">
    <source>
        <dbReference type="ARBA" id="ARBA00022737"/>
    </source>
</evidence>
<dbReference type="EMBL" id="KB097620">
    <property type="protein sequence ID" value="ESN93354.1"/>
    <property type="molecule type" value="Genomic_DNA"/>
</dbReference>
<keyword evidence="6" id="KW-0677">Repeat</keyword>
<dbReference type="KEGG" id="hro:HELRODRAFT_89118"/>
<dbReference type="InterPro" id="IPR009030">
    <property type="entry name" value="Growth_fac_rcpt_cys_sf"/>
</dbReference>
<dbReference type="PROSITE" id="PS00010">
    <property type="entry name" value="ASX_HYDROXYL"/>
    <property type="match status" value="4"/>
</dbReference>
<dbReference type="InterPro" id="IPR003598">
    <property type="entry name" value="Ig_sub2"/>
</dbReference>
<dbReference type="SMART" id="SM00682">
    <property type="entry name" value="G2F"/>
    <property type="match status" value="1"/>
</dbReference>
<accession>T1G789</accession>
<dbReference type="SUPFAM" id="SSF57196">
    <property type="entry name" value="EGF/Laminin"/>
    <property type="match status" value="1"/>
</dbReference>
<dbReference type="Gene3D" id="2.20.100.10">
    <property type="entry name" value="Thrombospondin type-1 (TSP1) repeat"/>
    <property type="match status" value="5"/>
</dbReference>
<evidence type="ECO:0000313" key="14">
    <source>
        <dbReference type="EMBL" id="ESN93354.1"/>
    </source>
</evidence>
<dbReference type="InParanoid" id="T1G789"/>
<dbReference type="CTD" id="20216936"/>
<dbReference type="SUPFAM" id="SSF48726">
    <property type="entry name" value="Immunoglobulin"/>
    <property type="match status" value="3"/>
</dbReference>
<feature type="domain" description="EGF-like" evidence="11">
    <location>
        <begin position="1000"/>
        <end position="1038"/>
    </location>
</feature>
<dbReference type="GO" id="GO:0005509">
    <property type="term" value="F:calcium ion binding"/>
    <property type="evidence" value="ECO:0007669"/>
    <property type="project" value="InterPro"/>
</dbReference>
<evidence type="ECO:0000313" key="15">
    <source>
        <dbReference type="EnsemblMetazoa" id="HelroP89118"/>
    </source>
</evidence>
<dbReference type="Pfam" id="PF00090">
    <property type="entry name" value="TSP_1"/>
    <property type="match status" value="6"/>
</dbReference>
<evidence type="ECO:0000313" key="16">
    <source>
        <dbReference type="Proteomes" id="UP000015101"/>
    </source>
</evidence>
<comment type="subcellular location">
    <subcellularLocation>
        <location evidence="1">Secreted</location>
        <location evidence="1">Extracellular space</location>
        <location evidence="1">Extracellular matrix</location>
    </subcellularLocation>
</comment>
<dbReference type="SMART" id="SM00409">
    <property type="entry name" value="IG"/>
    <property type="match status" value="3"/>
</dbReference>
<keyword evidence="5" id="KW-0732">Signal</keyword>
<dbReference type="PROSITE" id="PS01186">
    <property type="entry name" value="EGF_2"/>
    <property type="match status" value="3"/>
</dbReference>
<dbReference type="PROSITE" id="PS50092">
    <property type="entry name" value="TSP1"/>
    <property type="match status" value="6"/>
</dbReference>
<dbReference type="FunFam" id="2.20.100.10:FF:000001">
    <property type="entry name" value="semaphorin-5A isoform X1"/>
    <property type="match status" value="2"/>
</dbReference>
<dbReference type="InterPro" id="IPR052065">
    <property type="entry name" value="Compl_asym_regulator"/>
</dbReference>
<dbReference type="Pfam" id="PF12662">
    <property type="entry name" value="cEGF"/>
    <property type="match status" value="2"/>
</dbReference>
<protein>
    <recommendedName>
        <fullName evidence="17">Hemicentin-1</fullName>
    </recommendedName>
</protein>
<evidence type="ECO:0000256" key="8">
    <source>
        <dbReference type="ARBA" id="ARBA00023157"/>
    </source>
</evidence>
<dbReference type="InterPro" id="IPR001881">
    <property type="entry name" value="EGF-like_Ca-bd_dom"/>
</dbReference>
<feature type="domain" description="Ig-like" evidence="12">
    <location>
        <begin position="1"/>
        <end position="65"/>
    </location>
</feature>
<feature type="disulfide bond" evidence="10">
    <location>
        <begin position="833"/>
        <end position="843"/>
    </location>
</feature>
<dbReference type="InterPro" id="IPR000742">
    <property type="entry name" value="EGF"/>
</dbReference>
<dbReference type="PROSITE" id="PS50835">
    <property type="entry name" value="IG_LIKE"/>
    <property type="match status" value="3"/>
</dbReference>
<dbReference type="InterPro" id="IPR003599">
    <property type="entry name" value="Ig_sub"/>
</dbReference>
<dbReference type="InterPro" id="IPR009017">
    <property type="entry name" value="GFP"/>
</dbReference>
<dbReference type="InterPro" id="IPR036383">
    <property type="entry name" value="TSP1_rpt_sf"/>
</dbReference>
<dbReference type="EnsemblMetazoa" id="HelroT89118">
    <property type="protein sequence ID" value="HelroP89118"/>
    <property type="gene ID" value="HelroG89118"/>
</dbReference>
<dbReference type="GeneID" id="20216936"/>
<keyword evidence="3" id="KW-0272">Extracellular matrix</keyword>
<feature type="domain" description="Ig-like" evidence="12">
    <location>
        <begin position="166"/>
        <end position="250"/>
    </location>
</feature>
<reference evidence="16" key="1">
    <citation type="submission" date="2012-12" db="EMBL/GenBank/DDBJ databases">
        <authorList>
            <person name="Hellsten U."/>
            <person name="Grimwood J."/>
            <person name="Chapman J.A."/>
            <person name="Shapiro H."/>
            <person name="Aerts A."/>
            <person name="Otillar R.P."/>
            <person name="Terry A.Y."/>
            <person name="Boore J.L."/>
            <person name="Simakov O."/>
            <person name="Marletaz F."/>
            <person name="Cho S.-J."/>
            <person name="Edsinger-Gonzales E."/>
            <person name="Havlak P."/>
            <person name="Kuo D.-H."/>
            <person name="Larsson T."/>
            <person name="Lv J."/>
            <person name="Arendt D."/>
            <person name="Savage R."/>
            <person name="Osoegawa K."/>
            <person name="de Jong P."/>
            <person name="Lindberg D.R."/>
            <person name="Seaver E.C."/>
            <person name="Weisblat D.A."/>
            <person name="Putnam N.H."/>
            <person name="Grigoriev I.V."/>
            <person name="Rokhsar D.S."/>
        </authorList>
    </citation>
    <scope>NUCLEOTIDE SEQUENCE</scope>
</reference>
<dbReference type="Pfam" id="PF07474">
    <property type="entry name" value="G2F"/>
    <property type="match status" value="1"/>
</dbReference>
<feature type="domain" description="EGF-like" evidence="11">
    <location>
        <begin position="1043"/>
        <end position="1082"/>
    </location>
</feature>
<dbReference type="SUPFAM" id="SSF57184">
    <property type="entry name" value="Growth factor receptor domain"/>
    <property type="match status" value="2"/>
</dbReference>
<dbReference type="FunFam" id="2.20.100.10:FF:000007">
    <property type="entry name" value="Thrombospondin 1"/>
    <property type="match status" value="3"/>
</dbReference>
<dbReference type="PROSITE" id="PS01187">
    <property type="entry name" value="EGF_CA"/>
    <property type="match status" value="1"/>
</dbReference>
<evidence type="ECO:0008006" key="17">
    <source>
        <dbReference type="Google" id="ProtNLM"/>
    </source>
</evidence>
<dbReference type="FunFam" id="2.60.40.10:FF:000503">
    <property type="entry name" value="Hemicentin 1"/>
    <property type="match status" value="1"/>
</dbReference>
<dbReference type="SMART" id="SM00209">
    <property type="entry name" value="TSP1"/>
    <property type="match status" value="6"/>
</dbReference>
<dbReference type="OrthoDB" id="5985519at2759"/>
<evidence type="ECO:0000256" key="4">
    <source>
        <dbReference type="ARBA" id="ARBA00022536"/>
    </source>
</evidence>
<evidence type="ECO:0000256" key="10">
    <source>
        <dbReference type="PROSITE-ProRule" id="PRU00076"/>
    </source>
</evidence>
<dbReference type="Gene3D" id="2.60.40.10">
    <property type="entry name" value="Immunoglobulins"/>
    <property type="match status" value="3"/>
</dbReference>
<name>T1G789_HELRO</name>
<dbReference type="InterPro" id="IPR000884">
    <property type="entry name" value="TSP1_rpt"/>
</dbReference>
<keyword evidence="2" id="KW-0964">Secreted</keyword>
<dbReference type="CDD" id="cd00054">
    <property type="entry name" value="EGF_CA"/>
    <property type="match status" value="4"/>
</dbReference>
<dbReference type="eggNOG" id="KOG4475">
    <property type="taxonomic scope" value="Eukaryota"/>
</dbReference>
<dbReference type="Pfam" id="PF07679">
    <property type="entry name" value="I-set"/>
    <property type="match status" value="2"/>
</dbReference>
<gene>
    <name evidence="15" type="primary">20216936</name>
    <name evidence="14" type="ORF">HELRODRAFT_89118</name>
</gene>
<keyword evidence="9" id="KW-0325">Glycoprotein</keyword>
<dbReference type="FunFam" id="2.10.25.10:FF:000240">
    <property type="entry name" value="Vitamin K-dependent protein S"/>
    <property type="match status" value="1"/>
</dbReference>
<dbReference type="InterPro" id="IPR006605">
    <property type="entry name" value="G2_nidogen/fibulin_G2F"/>
</dbReference>
<reference evidence="15" key="3">
    <citation type="submission" date="2015-06" db="UniProtKB">
        <authorList>
            <consortium name="EnsemblMetazoa"/>
        </authorList>
    </citation>
    <scope>IDENTIFICATION</scope>
</reference>
<dbReference type="InterPro" id="IPR049883">
    <property type="entry name" value="NOTCH1_EGF-like"/>
</dbReference>
<feature type="disulfide bond" evidence="10">
    <location>
        <begin position="1047"/>
        <end position="1057"/>
    </location>
</feature>
<dbReference type="InterPro" id="IPR007110">
    <property type="entry name" value="Ig-like_dom"/>
</dbReference>
<evidence type="ECO:0000256" key="3">
    <source>
        <dbReference type="ARBA" id="ARBA00022530"/>
    </source>
</evidence>
<evidence type="ECO:0000256" key="9">
    <source>
        <dbReference type="ARBA" id="ARBA00023180"/>
    </source>
</evidence>
<evidence type="ECO:0000256" key="2">
    <source>
        <dbReference type="ARBA" id="ARBA00022525"/>
    </source>
</evidence>
<organism evidence="15 16">
    <name type="scientific">Helobdella robusta</name>
    <name type="common">Californian leech</name>
    <dbReference type="NCBI Taxonomy" id="6412"/>
    <lineage>
        <taxon>Eukaryota</taxon>
        <taxon>Metazoa</taxon>
        <taxon>Spiralia</taxon>
        <taxon>Lophotrochozoa</taxon>
        <taxon>Annelida</taxon>
        <taxon>Clitellata</taxon>
        <taxon>Hirudinea</taxon>
        <taxon>Rhynchobdellida</taxon>
        <taxon>Glossiphoniidae</taxon>
        <taxon>Helobdella</taxon>
    </lineage>
</organism>
<dbReference type="InterPro" id="IPR036179">
    <property type="entry name" value="Ig-like_dom_sf"/>
</dbReference>
<keyword evidence="4 10" id="KW-0245">EGF-like domain</keyword>
<dbReference type="PANTHER" id="PTHR22906">
    <property type="entry name" value="PROPERDIN"/>
    <property type="match status" value="1"/>
</dbReference>
<dbReference type="FunFam" id="2.10.25.10:FF:000385">
    <property type="entry name" value="Hemicentin 1"/>
    <property type="match status" value="1"/>
</dbReference>
<keyword evidence="16" id="KW-1185">Reference proteome</keyword>
<evidence type="ECO:0000256" key="1">
    <source>
        <dbReference type="ARBA" id="ARBA00004498"/>
    </source>
</evidence>
<dbReference type="SUPFAM" id="SSF54511">
    <property type="entry name" value="GFP-like"/>
    <property type="match status" value="1"/>
</dbReference>
<dbReference type="FunFam" id="2.10.25.10:FF:000002">
    <property type="entry name" value="Latent-transforming growth factor beta-binding protein 3"/>
    <property type="match status" value="1"/>
</dbReference>
<dbReference type="PROSITE" id="PS50993">
    <property type="entry name" value="NIDOGEN_G2"/>
    <property type="match status" value="1"/>
</dbReference>
<comment type="caution">
    <text evidence="10">Lacks conserved residue(s) required for the propagation of feature annotation.</text>
</comment>
<dbReference type="InterPro" id="IPR000152">
    <property type="entry name" value="EGF-type_Asp/Asn_hydroxyl_site"/>
</dbReference>
<keyword evidence="8 10" id="KW-1015">Disulfide bond</keyword>
<dbReference type="EMBL" id="AMQM01007465">
    <property type="status" value="NOT_ANNOTATED_CDS"/>
    <property type="molecule type" value="Genomic_DNA"/>
</dbReference>
<dbReference type="InterPro" id="IPR026823">
    <property type="entry name" value="cEGF"/>
</dbReference>
<dbReference type="SMART" id="SM00179">
    <property type="entry name" value="EGF_CA"/>
    <property type="match status" value="7"/>
</dbReference>
<proteinExistence type="predicted"/>
<dbReference type="InterPro" id="IPR013783">
    <property type="entry name" value="Ig-like_fold"/>
</dbReference>
<dbReference type="AlphaFoldDB" id="T1G789"/>
<reference evidence="14 16" key="2">
    <citation type="journal article" date="2013" name="Nature">
        <title>Insights into bilaterian evolution from three spiralian genomes.</title>
        <authorList>
            <person name="Simakov O."/>
            <person name="Marletaz F."/>
            <person name="Cho S.J."/>
            <person name="Edsinger-Gonzales E."/>
            <person name="Havlak P."/>
            <person name="Hellsten U."/>
            <person name="Kuo D.H."/>
            <person name="Larsson T."/>
            <person name="Lv J."/>
            <person name="Arendt D."/>
            <person name="Savage R."/>
            <person name="Osoegawa K."/>
            <person name="de Jong P."/>
            <person name="Grimwood J."/>
            <person name="Chapman J.A."/>
            <person name="Shapiro H."/>
            <person name="Aerts A."/>
            <person name="Otillar R.P."/>
            <person name="Terry A.Y."/>
            <person name="Boore J.L."/>
            <person name="Grigoriev I.V."/>
            <person name="Lindberg D.R."/>
            <person name="Seaver E.C."/>
            <person name="Weisblat D.A."/>
            <person name="Putnam N.H."/>
            <person name="Rokhsar D.S."/>
        </authorList>
    </citation>
    <scope>NUCLEOTIDE SEQUENCE</scope>
</reference>
<dbReference type="Gene3D" id="2.40.155.10">
    <property type="entry name" value="Green fluorescent protein"/>
    <property type="match status" value="1"/>
</dbReference>
<evidence type="ECO:0000256" key="5">
    <source>
        <dbReference type="ARBA" id="ARBA00022729"/>
    </source>
</evidence>
<evidence type="ECO:0000259" key="13">
    <source>
        <dbReference type="PROSITE" id="PS50993"/>
    </source>
</evidence>
<sequence>IELACESSGIPTPKIKWKFNGVDIINQFAVEPNGELVIENSTKNDTGVYRCEAENEAGSDFKNVHSNFIVESPRISTQTNLEPEVLNGHTTILLCQVEGHPPPKVQWLKNGYPVDVKNENYIFQDRNQHFEILQTTVEDSGDYSCIAKNEAGIDDLHFILNVLDPPKFKIPPTSITADQSATVTFDCVAEGEPEPEVHWLSEDLMKFGDRFSILSNNSLRIVAVQVEDEDVYECRIANKLGTNVAYAVLTVQVHGQFSQWTDWSDCSASCGDGLQTRSRTCTNPAPRNGGRACAGSTAEERTCMPRPCPVDGMWSDWSAWTECSQSCGDGLKTRVRDCSNPHPKYEGRHCNGEGMERVLCNAKPCPVHGGWGQWTEWDKCSEPCGEGQQQRHRECDSPVPKYSGDYCSGMIHDKRACKIADCEVNGNWGSWTEWSSCTLSCGGGMRKRERRCDNPPPSNDGKFCPGSDQQIDYCNKEECPVHGKWAEWSAWGDCTLTCGGGQRRRFRTCTNPVPKHNGRACIGVAQETDVCNHQRCAVDGEWSTWSMWTACSRTCDGGTQERRRVCRQPEYGGLACVGDPNQLKKCNTHPCEAKSLQSARASVRGMLNSQAIDAKLVAEVDREPTHGVVTVGKITDLPTTLVQNFKPLLSILAPIYWSTALQVGKVANGFSLTRGEFQQISNVEFMNGELTIEQIAHGIDNEGMLTYDVTLTGSMLNMSEADGNISFVPFTEDYVQTGRNTLYAQSYRSYQLGDSRMPYKWNHTITYNLTLNKMPFLVQQLTIESAEVTYDPANNTLQFIVVSHVSKGEPSNQCPRGFILDPEEAFCADDNECTTLQMCSHFCTNTIGSYVCTCPSGFKLDIDGRNCNDIDECEAGDDVCDGATDSECINTVGSFKCLPKCLEGHRRSLASFECQDINECLEIPNLCSQLCTNLPGSFVCSCKTGYKLSSKSKCEDIDECTENLDNCVPGQVCRNRPGGFTCVNTCPTGFNLHANGSCIDVDECMSATGFCTPPQKCLNTIGSYVCICPKGFKKSNNKLTCIDLNECSIPNICQHDCQNVPGSYRCLCPPGYRLTPDERNCSDINECKEHSMACDPDKQCFNKLGGHECIELSCPPKYFFDPSSKFCMLNCDECSSPHTLQFHLISLPLNFANGSGIIRLTVNNQDGLRLGLTSFNITSKDTASRHFNIRVENGVGVVYSKQTLMEPREYKLKVESKSIDPMFPDVKFQTRFTLFIHVSKYTFS</sequence>
<dbReference type="STRING" id="6412.T1G789"/>
<feature type="domain" description="Ig-like" evidence="12">
    <location>
        <begin position="73"/>
        <end position="161"/>
    </location>
</feature>
<dbReference type="HOGENOM" id="CLU_006445_0_0_1"/>
<feature type="domain" description="Nidogen G2 beta-barrel" evidence="13">
    <location>
        <begin position="595"/>
        <end position="815"/>
    </location>
</feature>
<dbReference type="SMART" id="SM00408">
    <property type="entry name" value="IGc2"/>
    <property type="match status" value="3"/>
</dbReference>
<dbReference type="Proteomes" id="UP000015101">
    <property type="component" value="Unassembled WGS sequence"/>
</dbReference>
<dbReference type="Gene3D" id="2.10.25.10">
    <property type="entry name" value="Laminin"/>
    <property type="match status" value="7"/>
</dbReference>
<feature type="domain" description="EGF-like" evidence="11">
    <location>
        <begin position="916"/>
        <end position="955"/>
    </location>
</feature>
<dbReference type="PANTHER" id="PTHR22906:SF21">
    <property type="entry name" value="SEMA DOMAIN-CONTAINING PROTEIN"/>
    <property type="match status" value="1"/>
</dbReference>
<dbReference type="Pfam" id="PF13927">
    <property type="entry name" value="Ig_3"/>
    <property type="match status" value="1"/>
</dbReference>
<dbReference type="Pfam" id="PF07645">
    <property type="entry name" value="EGF_CA"/>
    <property type="match status" value="3"/>
</dbReference>
<dbReference type="FunFam" id="2.10.25.10:FF:000014">
    <property type="entry name" value="Latent-transforming growth factor beta-binding protein 3"/>
    <property type="match status" value="1"/>
</dbReference>
<dbReference type="InterPro" id="IPR018097">
    <property type="entry name" value="EGF_Ca-bd_CS"/>
</dbReference>
<evidence type="ECO:0000259" key="11">
    <source>
        <dbReference type="PROSITE" id="PS50026"/>
    </source>
</evidence>
<evidence type="ECO:0000256" key="7">
    <source>
        <dbReference type="ARBA" id="ARBA00022837"/>
    </source>
</evidence>
<feature type="domain" description="EGF-like" evidence="11">
    <location>
        <begin position="829"/>
        <end position="868"/>
    </location>
</feature>
<evidence type="ECO:0000259" key="12">
    <source>
        <dbReference type="PROSITE" id="PS50835"/>
    </source>
</evidence>
<dbReference type="SUPFAM" id="SSF82895">
    <property type="entry name" value="TSP-1 type 1 repeat"/>
    <property type="match status" value="6"/>
</dbReference>
<keyword evidence="7" id="KW-0106">Calcium</keyword>